<evidence type="ECO:0000256" key="6">
    <source>
        <dbReference type="PROSITE-ProRule" id="PRU00433"/>
    </source>
</evidence>
<proteinExistence type="predicted"/>
<evidence type="ECO:0000313" key="10">
    <source>
        <dbReference type="EMBL" id="MDP2523407.1"/>
    </source>
</evidence>
<dbReference type="PANTHER" id="PTHR40942">
    <property type="match status" value="1"/>
</dbReference>
<evidence type="ECO:0000256" key="2">
    <source>
        <dbReference type="ARBA" id="ARBA00022617"/>
    </source>
</evidence>
<evidence type="ECO:0000313" key="11">
    <source>
        <dbReference type="Proteomes" id="UP001169862"/>
    </source>
</evidence>
<protein>
    <submittedName>
        <fullName evidence="9">C-type cytochrome</fullName>
    </submittedName>
</protein>
<keyword evidence="1" id="KW-0813">Transport</keyword>
<reference evidence="9" key="1">
    <citation type="submission" date="2023-07" db="EMBL/GenBank/DDBJ databases">
        <title>Genome content predicts the carbon catabolic preferences of heterotrophic bacteria.</title>
        <authorList>
            <person name="Gralka M."/>
        </authorList>
    </citation>
    <scope>NUCLEOTIDE SEQUENCE</scope>
    <source>
        <strain evidence="10">5G01</strain>
        <strain evidence="9">I2M16</strain>
    </source>
</reference>
<dbReference type="PRINTS" id="PR00607">
    <property type="entry name" value="CYTCHROMECIE"/>
</dbReference>
<feature type="chain" id="PRO_5043499441" evidence="7">
    <location>
        <begin position="24"/>
        <end position="140"/>
    </location>
</feature>
<evidence type="ECO:0000313" key="12">
    <source>
        <dbReference type="Proteomes" id="UP001177341"/>
    </source>
</evidence>
<dbReference type="EMBL" id="JAUYVO010000008">
    <property type="protein sequence ID" value="MDP2523407.1"/>
    <property type="molecule type" value="Genomic_DNA"/>
</dbReference>
<dbReference type="Pfam" id="PF13442">
    <property type="entry name" value="Cytochrome_CBB3"/>
    <property type="match status" value="1"/>
</dbReference>
<dbReference type="Proteomes" id="UP001177341">
    <property type="component" value="Unassembled WGS sequence"/>
</dbReference>
<dbReference type="AlphaFoldDB" id="A0AAW7XL26"/>
<dbReference type="EMBL" id="JAUOPG010000005">
    <property type="protein sequence ID" value="MDO6453759.1"/>
    <property type="molecule type" value="Genomic_DNA"/>
</dbReference>
<comment type="caution">
    <text evidence="9">The sequence shown here is derived from an EMBL/GenBank/DDBJ whole genome shotgun (WGS) entry which is preliminary data.</text>
</comment>
<accession>A0AAW7XL26</accession>
<dbReference type="InterPro" id="IPR009056">
    <property type="entry name" value="Cyt_c-like_dom"/>
</dbReference>
<keyword evidence="4" id="KW-0249">Electron transport</keyword>
<dbReference type="PROSITE" id="PS51007">
    <property type="entry name" value="CYTC"/>
    <property type="match status" value="1"/>
</dbReference>
<organism evidence="9 11">
    <name type="scientific">Neptunomonas phycophila</name>
    <dbReference type="NCBI Taxonomy" id="1572645"/>
    <lineage>
        <taxon>Bacteria</taxon>
        <taxon>Pseudomonadati</taxon>
        <taxon>Pseudomonadota</taxon>
        <taxon>Gammaproteobacteria</taxon>
        <taxon>Oceanospirillales</taxon>
        <taxon>Oceanospirillaceae</taxon>
        <taxon>Neptunomonas</taxon>
    </lineage>
</organism>
<evidence type="ECO:0000256" key="3">
    <source>
        <dbReference type="ARBA" id="ARBA00022723"/>
    </source>
</evidence>
<evidence type="ECO:0000256" key="4">
    <source>
        <dbReference type="ARBA" id="ARBA00022982"/>
    </source>
</evidence>
<evidence type="ECO:0000259" key="8">
    <source>
        <dbReference type="PROSITE" id="PS51007"/>
    </source>
</evidence>
<dbReference type="PANTHER" id="PTHR40942:SF4">
    <property type="entry name" value="CYTOCHROME C5"/>
    <property type="match status" value="1"/>
</dbReference>
<evidence type="ECO:0000313" key="9">
    <source>
        <dbReference type="EMBL" id="MDO6453759.1"/>
    </source>
</evidence>
<keyword evidence="2 6" id="KW-0349">Heme</keyword>
<gene>
    <name evidence="9" type="ORF">Q4490_09285</name>
    <name evidence="10" type="ORF">Q8W30_12580</name>
</gene>
<dbReference type="InterPro" id="IPR036909">
    <property type="entry name" value="Cyt_c-like_dom_sf"/>
</dbReference>
<dbReference type="GO" id="GO:0020037">
    <property type="term" value="F:heme binding"/>
    <property type="evidence" value="ECO:0007669"/>
    <property type="project" value="InterPro"/>
</dbReference>
<sequence>MAKVTSILSALGLSLALASSVGAATSDEKIIERIKPAGNVCLEGDDSCGGAAAAVATTAGGARSGEEVYNSACAACHSIGVAGAPKFGTSEWTDRAAKGIDSLLATAISGINAMPPKGTCATCSDDELKIAIEYMIDSAP</sequence>
<dbReference type="GO" id="GO:0005506">
    <property type="term" value="F:iron ion binding"/>
    <property type="evidence" value="ECO:0007669"/>
    <property type="project" value="InterPro"/>
</dbReference>
<evidence type="ECO:0000256" key="5">
    <source>
        <dbReference type="ARBA" id="ARBA00023004"/>
    </source>
</evidence>
<dbReference type="SUPFAM" id="SSF46626">
    <property type="entry name" value="Cytochrome c"/>
    <property type="match status" value="1"/>
</dbReference>
<keyword evidence="12" id="KW-1185">Reference proteome</keyword>
<name>A0AAW7XL26_9GAMM</name>
<evidence type="ECO:0000256" key="1">
    <source>
        <dbReference type="ARBA" id="ARBA00022448"/>
    </source>
</evidence>
<evidence type="ECO:0000256" key="7">
    <source>
        <dbReference type="SAM" id="SignalP"/>
    </source>
</evidence>
<keyword evidence="7" id="KW-0732">Signal</keyword>
<keyword evidence="3 6" id="KW-0479">Metal-binding</keyword>
<feature type="signal peptide" evidence="7">
    <location>
        <begin position="1"/>
        <end position="23"/>
    </location>
</feature>
<dbReference type="InterPro" id="IPR002323">
    <property type="entry name" value="Cyt_CIE"/>
</dbReference>
<dbReference type="Gene3D" id="1.10.760.10">
    <property type="entry name" value="Cytochrome c-like domain"/>
    <property type="match status" value="1"/>
</dbReference>
<dbReference type="Proteomes" id="UP001169862">
    <property type="component" value="Unassembled WGS sequence"/>
</dbReference>
<keyword evidence="5 6" id="KW-0408">Iron</keyword>
<dbReference type="GO" id="GO:0009055">
    <property type="term" value="F:electron transfer activity"/>
    <property type="evidence" value="ECO:0007669"/>
    <property type="project" value="InterPro"/>
</dbReference>
<feature type="domain" description="Cytochrome c" evidence="8">
    <location>
        <begin position="60"/>
        <end position="139"/>
    </location>
</feature>